<dbReference type="CDD" id="cd06173">
    <property type="entry name" value="MFS_MefA_like"/>
    <property type="match status" value="1"/>
</dbReference>
<evidence type="ECO:0000259" key="9">
    <source>
        <dbReference type="PROSITE" id="PS50850"/>
    </source>
</evidence>
<feature type="transmembrane region" description="Helical" evidence="8">
    <location>
        <begin position="463"/>
        <end position="485"/>
    </location>
</feature>
<feature type="transmembrane region" description="Helical" evidence="8">
    <location>
        <begin position="173"/>
        <end position="196"/>
    </location>
</feature>
<proteinExistence type="predicted"/>
<comment type="subcellular location">
    <subcellularLocation>
        <location evidence="1">Cell membrane</location>
        <topology evidence="1">Multi-pass membrane protein</topology>
    </subcellularLocation>
</comment>
<evidence type="ECO:0000256" key="6">
    <source>
        <dbReference type="ARBA" id="ARBA00023136"/>
    </source>
</evidence>
<sequence length="559" mass="58930">MIASDQAGDRPQPLTTAERHSPNSYRGQVGQWESSTPDDPSPLQNTAKNGKLPENGQSSQNGKAADTPDFALPEPSAASLLETSPEPSGHQADEPAKPGAVTIHAGKSIGDDSQDSDTPESERGFLPVLRNRNFLALWSGQVFSQLADKVYLVLMIMLITSRFQSAGQTVSGWVSSVMVAFTIPAVLFGSVAGVFVDHWSKKAVLVATNLLRGGLVLVLPPLLWISQGWSPLAGIPVGFLALLSVTFLVSTLTQFFAPAEQAAIPMLVERKHLLSANSLYTTTMMASVIVGFAVGEPLLALADGAIAHVASQFGLTLNIGKELIVGLSYALAGLLLLLIQPHETIDQSKDDLPPVWENIRDGLRYLKQQRRVRAALIQLIVLFSIFAALAVLAVRLAEVMPAIKSSQFGFLLAAGGVGMALGAVTLGHSGMRLRRHRLSLYGALGMGAALAALSFFTQQLVPTLLLLVLFGACAAIVAIPLQTVIQEETPEEMRGKVFGLQNNAVNIALSLPLALAGVAETLLGLRVVFLGLAAVAIAAGVLTQSVGGSDPATVSQTIK</sequence>
<keyword evidence="4 8" id="KW-0812">Transmembrane</keyword>
<feature type="transmembrane region" description="Helical" evidence="8">
    <location>
        <begin position="237"/>
        <end position="257"/>
    </location>
</feature>
<evidence type="ECO:0000256" key="3">
    <source>
        <dbReference type="ARBA" id="ARBA00022475"/>
    </source>
</evidence>
<dbReference type="Pfam" id="PF07690">
    <property type="entry name" value="MFS_1"/>
    <property type="match status" value="1"/>
</dbReference>
<reference evidence="10 11" key="1">
    <citation type="submission" date="2020-05" db="EMBL/GenBank/DDBJ databases">
        <title>Complete genome sequence of of a novel Thermoleptolyngbya strain isolated from hot springs of Ganzi, Sichuan China.</title>
        <authorList>
            <person name="Tang J."/>
            <person name="Daroch M."/>
            <person name="Li L."/>
            <person name="Waleron K."/>
            <person name="Waleron M."/>
            <person name="Waleron M."/>
        </authorList>
    </citation>
    <scope>NUCLEOTIDE SEQUENCE [LARGE SCALE GENOMIC DNA]</scope>
    <source>
        <strain evidence="10 11">PKUAC-SCTA183</strain>
    </source>
</reference>
<feature type="transmembrane region" description="Helical" evidence="8">
    <location>
        <begin position="523"/>
        <end position="542"/>
    </location>
</feature>
<dbReference type="EMBL" id="CP053661">
    <property type="protein sequence ID" value="QKD84757.1"/>
    <property type="molecule type" value="Genomic_DNA"/>
</dbReference>
<feature type="transmembrane region" description="Helical" evidence="8">
    <location>
        <begin position="319"/>
        <end position="339"/>
    </location>
</feature>
<feature type="transmembrane region" description="Helical" evidence="8">
    <location>
        <begin position="374"/>
        <end position="396"/>
    </location>
</feature>
<name>A0A6M8BIK9_9CYAN</name>
<dbReference type="PANTHER" id="PTHR43266">
    <property type="entry name" value="MACROLIDE-EFFLUX PROTEIN"/>
    <property type="match status" value="1"/>
</dbReference>
<evidence type="ECO:0000256" key="7">
    <source>
        <dbReference type="SAM" id="MobiDB-lite"/>
    </source>
</evidence>
<dbReference type="Proteomes" id="UP000505210">
    <property type="component" value="Chromosome"/>
</dbReference>
<feature type="domain" description="Major facilitator superfamily (MFS) profile" evidence="9">
    <location>
        <begin position="370"/>
        <end position="559"/>
    </location>
</feature>
<keyword evidence="5 8" id="KW-1133">Transmembrane helix</keyword>
<dbReference type="AlphaFoldDB" id="A0A6M8BIK9"/>
<evidence type="ECO:0000256" key="8">
    <source>
        <dbReference type="SAM" id="Phobius"/>
    </source>
</evidence>
<feature type="transmembrane region" description="Helical" evidence="8">
    <location>
        <begin position="497"/>
        <end position="517"/>
    </location>
</feature>
<accession>A0A6M8BIK9</accession>
<dbReference type="PROSITE" id="PS50850">
    <property type="entry name" value="MFS"/>
    <property type="match status" value="1"/>
</dbReference>
<keyword evidence="11" id="KW-1185">Reference proteome</keyword>
<evidence type="ECO:0000313" key="11">
    <source>
        <dbReference type="Proteomes" id="UP000505210"/>
    </source>
</evidence>
<feature type="region of interest" description="Disordered" evidence="7">
    <location>
        <begin position="1"/>
        <end position="123"/>
    </location>
</feature>
<feature type="transmembrane region" description="Helical" evidence="8">
    <location>
        <begin position="203"/>
        <end position="225"/>
    </location>
</feature>
<dbReference type="InterPro" id="IPR020846">
    <property type="entry name" value="MFS_dom"/>
</dbReference>
<feature type="compositionally biased region" description="Polar residues" evidence="7">
    <location>
        <begin position="22"/>
        <end position="48"/>
    </location>
</feature>
<dbReference type="PANTHER" id="PTHR43266:SF2">
    <property type="entry name" value="MAJOR FACILITATOR SUPERFAMILY (MFS) PROFILE DOMAIN-CONTAINING PROTEIN"/>
    <property type="match status" value="1"/>
</dbReference>
<gene>
    <name evidence="10" type="ORF">HPC62_03875</name>
</gene>
<evidence type="ECO:0000256" key="1">
    <source>
        <dbReference type="ARBA" id="ARBA00004651"/>
    </source>
</evidence>
<dbReference type="Gene3D" id="1.20.1250.20">
    <property type="entry name" value="MFS general substrate transporter like domains"/>
    <property type="match status" value="1"/>
</dbReference>
<dbReference type="GO" id="GO:0022857">
    <property type="term" value="F:transmembrane transporter activity"/>
    <property type="evidence" value="ECO:0007669"/>
    <property type="project" value="InterPro"/>
</dbReference>
<feature type="transmembrane region" description="Helical" evidence="8">
    <location>
        <begin position="278"/>
        <end position="299"/>
    </location>
</feature>
<dbReference type="RefSeq" id="WP_172358768.1">
    <property type="nucleotide sequence ID" value="NZ_CP053661.1"/>
</dbReference>
<dbReference type="KEGG" id="theu:HPC62_03875"/>
<organism evidence="10 11">
    <name type="scientific">Thermoleptolyngbya sichuanensis A183</name>
    <dbReference type="NCBI Taxonomy" id="2737172"/>
    <lineage>
        <taxon>Bacteria</taxon>
        <taxon>Bacillati</taxon>
        <taxon>Cyanobacteriota</taxon>
        <taxon>Cyanophyceae</taxon>
        <taxon>Oculatellales</taxon>
        <taxon>Oculatellaceae</taxon>
        <taxon>Thermoleptolyngbya</taxon>
        <taxon>Thermoleptolyngbya sichuanensis</taxon>
    </lineage>
</organism>
<feature type="transmembrane region" description="Helical" evidence="8">
    <location>
        <begin position="408"/>
        <end position="426"/>
    </location>
</feature>
<protein>
    <submittedName>
        <fullName evidence="10">MFS transporter</fullName>
    </submittedName>
</protein>
<evidence type="ECO:0000256" key="2">
    <source>
        <dbReference type="ARBA" id="ARBA00022448"/>
    </source>
</evidence>
<dbReference type="InterPro" id="IPR036259">
    <property type="entry name" value="MFS_trans_sf"/>
</dbReference>
<keyword evidence="2" id="KW-0813">Transport</keyword>
<feature type="transmembrane region" description="Helical" evidence="8">
    <location>
        <begin position="438"/>
        <end position="457"/>
    </location>
</feature>
<dbReference type="InterPro" id="IPR011701">
    <property type="entry name" value="MFS"/>
</dbReference>
<keyword evidence="3" id="KW-1003">Cell membrane</keyword>
<dbReference type="SUPFAM" id="SSF103473">
    <property type="entry name" value="MFS general substrate transporter"/>
    <property type="match status" value="1"/>
</dbReference>
<keyword evidence="6 8" id="KW-0472">Membrane</keyword>
<dbReference type="GO" id="GO:0005886">
    <property type="term" value="C:plasma membrane"/>
    <property type="evidence" value="ECO:0007669"/>
    <property type="project" value="UniProtKB-SubCell"/>
</dbReference>
<evidence type="ECO:0000313" key="10">
    <source>
        <dbReference type="EMBL" id="QKD84757.1"/>
    </source>
</evidence>
<evidence type="ECO:0000256" key="5">
    <source>
        <dbReference type="ARBA" id="ARBA00022989"/>
    </source>
</evidence>
<evidence type="ECO:0000256" key="4">
    <source>
        <dbReference type="ARBA" id="ARBA00022692"/>
    </source>
</evidence>